<dbReference type="Gene3D" id="1.10.1040.10">
    <property type="entry name" value="N-(1-d-carboxylethyl)-l-norvaline Dehydrogenase, domain 2"/>
    <property type="match status" value="1"/>
</dbReference>
<dbReference type="InterPro" id="IPR036291">
    <property type="entry name" value="NAD(P)-bd_dom_sf"/>
</dbReference>
<dbReference type="EMBL" id="CP087164">
    <property type="protein sequence ID" value="UGS35021.1"/>
    <property type="molecule type" value="Genomic_DNA"/>
</dbReference>
<dbReference type="InterPro" id="IPR015815">
    <property type="entry name" value="HIBADH-related"/>
</dbReference>
<feature type="domain" description="6-phosphogluconate dehydrogenase NADP-binding" evidence="5">
    <location>
        <begin position="2"/>
        <end position="152"/>
    </location>
</feature>
<proteinExistence type="inferred from homology"/>
<dbReference type="Proteomes" id="UP001162834">
    <property type="component" value="Chromosome"/>
</dbReference>
<evidence type="ECO:0000256" key="2">
    <source>
        <dbReference type="ARBA" id="ARBA00023002"/>
    </source>
</evidence>
<dbReference type="Pfam" id="PF03446">
    <property type="entry name" value="NAD_binding_2"/>
    <property type="match status" value="1"/>
</dbReference>
<evidence type="ECO:0000313" key="8">
    <source>
        <dbReference type="Proteomes" id="UP001162834"/>
    </source>
</evidence>
<dbReference type="SUPFAM" id="SSF51735">
    <property type="entry name" value="NAD(P)-binding Rossmann-fold domains"/>
    <property type="match status" value="1"/>
</dbReference>
<name>A0A9E6XV75_9ACTN</name>
<dbReference type="AlphaFoldDB" id="A0A9E6XV75"/>
<dbReference type="Gene3D" id="3.40.50.720">
    <property type="entry name" value="NAD(P)-binding Rossmann-like Domain"/>
    <property type="match status" value="1"/>
</dbReference>
<feature type="domain" description="3-hydroxyisobutyrate dehydrogenase-like NAD-binding" evidence="6">
    <location>
        <begin position="158"/>
        <end position="275"/>
    </location>
</feature>
<dbReference type="InterPro" id="IPR029154">
    <property type="entry name" value="HIBADH-like_NADP-bd"/>
</dbReference>
<dbReference type="EC" id="1.1.1.373" evidence="7"/>
<evidence type="ECO:0000313" key="7">
    <source>
        <dbReference type="EMBL" id="UGS35021.1"/>
    </source>
</evidence>
<organism evidence="7 8">
    <name type="scientific">Capillimicrobium parvum</name>
    <dbReference type="NCBI Taxonomy" id="2884022"/>
    <lineage>
        <taxon>Bacteria</taxon>
        <taxon>Bacillati</taxon>
        <taxon>Actinomycetota</taxon>
        <taxon>Thermoleophilia</taxon>
        <taxon>Solirubrobacterales</taxon>
        <taxon>Capillimicrobiaceae</taxon>
        <taxon>Capillimicrobium</taxon>
    </lineage>
</organism>
<dbReference type="PANTHER" id="PTHR43580:SF2">
    <property type="entry name" value="CYTOKINE-LIKE NUCLEAR FACTOR N-PAC"/>
    <property type="match status" value="1"/>
</dbReference>
<dbReference type="GO" id="GO:0050661">
    <property type="term" value="F:NADP binding"/>
    <property type="evidence" value="ECO:0007669"/>
    <property type="project" value="InterPro"/>
</dbReference>
<evidence type="ECO:0000259" key="6">
    <source>
        <dbReference type="Pfam" id="PF14833"/>
    </source>
</evidence>
<comment type="similarity">
    <text evidence="1">Belongs to the HIBADH-related family.</text>
</comment>
<dbReference type="PANTHER" id="PTHR43580">
    <property type="entry name" value="OXIDOREDUCTASE GLYR1-RELATED"/>
    <property type="match status" value="1"/>
</dbReference>
<protein>
    <submittedName>
        <fullName evidence="7">3-sulfolactaldehyde reductase</fullName>
        <ecNumber evidence="7">1.1.1.373</ecNumber>
    </submittedName>
</protein>
<keyword evidence="3" id="KW-0520">NAD</keyword>
<evidence type="ECO:0000259" key="5">
    <source>
        <dbReference type="Pfam" id="PF03446"/>
    </source>
</evidence>
<gene>
    <name evidence="7" type="primary">yihU</name>
    <name evidence="7" type="ORF">DSM104329_01405</name>
</gene>
<sequence length="280" mass="29022">MNIAVLGTGIMGAPMARNIARAGHDVRAYNRTRAKAEALATDGITVADDPTHAVVGADVLLTMAADADAVIALAEQLPSGDAIWWQAATVGIDGIERCATLAEERGLTLVDAPVGGTKQPAEQGNLQVFASGPDAALDACTPLFDAVGSTTLRLGDTGAGTRFKLVFNHWLLGLVENLAETIAFAEAIDVDARGFVEILAGSPVGAPYVGIKGPAMVDREFDTSFPLALGAKDARLALEAAERHGLELGLMPVVLERFERAIARGHGDDDLAAAIFGSVD</sequence>
<keyword evidence="2 7" id="KW-0560">Oxidoreductase</keyword>
<evidence type="ECO:0000256" key="3">
    <source>
        <dbReference type="ARBA" id="ARBA00023027"/>
    </source>
</evidence>
<reference evidence="7" key="1">
    <citation type="journal article" date="2022" name="Int. J. Syst. Evol. Microbiol.">
        <title>Pseudomonas aegrilactucae sp. nov. and Pseudomonas morbosilactucae sp. nov., pathogens causing bacterial rot of lettuce in Japan.</title>
        <authorList>
            <person name="Sawada H."/>
            <person name="Fujikawa T."/>
            <person name="Satou M."/>
        </authorList>
    </citation>
    <scope>NUCLEOTIDE SEQUENCE</scope>
    <source>
        <strain evidence="7">0166_1</strain>
    </source>
</reference>
<dbReference type="SUPFAM" id="SSF48179">
    <property type="entry name" value="6-phosphogluconate dehydrogenase C-terminal domain-like"/>
    <property type="match status" value="1"/>
</dbReference>
<dbReference type="InterPro" id="IPR008927">
    <property type="entry name" value="6-PGluconate_DH-like_C_sf"/>
</dbReference>
<accession>A0A9E6XV75</accession>
<dbReference type="PIRSF" id="PIRSF000103">
    <property type="entry name" value="HIBADH"/>
    <property type="match status" value="1"/>
</dbReference>
<feature type="active site" evidence="4">
    <location>
        <position position="164"/>
    </location>
</feature>
<dbReference type="RefSeq" id="WP_259314685.1">
    <property type="nucleotide sequence ID" value="NZ_CP087164.1"/>
</dbReference>
<dbReference type="InterPro" id="IPR006115">
    <property type="entry name" value="6PGDH_NADP-bd"/>
</dbReference>
<evidence type="ECO:0000256" key="1">
    <source>
        <dbReference type="ARBA" id="ARBA00009080"/>
    </source>
</evidence>
<keyword evidence="8" id="KW-1185">Reference proteome</keyword>
<dbReference type="InterPro" id="IPR051265">
    <property type="entry name" value="HIBADH-related_NP60_sf"/>
</dbReference>
<dbReference type="Pfam" id="PF14833">
    <property type="entry name" value="NAD_binding_11"/>
    <property type="match status" value="1"/>
</dbReference>
<dbReference type="KEGG" id="sbae:DSM104329_01405"/>
<dbReference type="GO" id="GO:0061596">
    <property type="term" value="F:3-sulfolactaldehyde reductase activity"/>
    <property type="evidence" value="ECO:0007669"/>
    <property type="project" value="UniProtKB-EC"/>
</dbReference>
<evidence type="ECO:0000256" key="4">
    <source>
        <dbReference type="PIRSR" id="PIRSR000103-1"/>
    </source>
</evidence>
<dbReference type="InterPro" id="IPR013328">
    <property type="entry name" value="6PGD_dom2"/>
</dbReference>
<dbReference type="GO" id="GO:0051287">
    <property type="term" value="F:NAD binding"/>
    <property type="evidence" value="ECO:0007669"/>
    <property type="project" value="InterPro"/>
</dbReference>